<dbReference type="InterPro" id="IPR037813">
    <property type="entry name" value="TAF2"/>
</dbReference>
<evidence type="ECO:0000313" key="4">
    <source>
        <dbReference type="Proteomes" id="UP000410492"/>
    </source>
</evidence>
<dbReference type="EMBL" id="CAACVG010009143">
    <property type="protein sequence ID" value="VEN52251.1"/>
    <property type="molecule type" value="Genomic_DNA"/>
</dbReference>
<dbReference type="GO" id="GO:0005669">
    <property type="term" value="C:transcription factor TFIID complex"/>
    <property type="evidence" value="ECO:0007669"/>
    <property type="project" value="InterPro"/>
</dbReference>
<dbReference type="GO" id="GO:0006367">
    <property type="term" value="P:transcription initiation at RNA polymerase II promoter"/>
    <property type="evidence" value="ECO:0007669"/>
    <property type="project" value="TreeGrafter"/>
</dbReference>
<evidence type="ECO:0000313" key="3">
    <source>
        <dbReference type="EMBL" id="VEN52251.1"/>
    </source>
</evidence>
<protein>
    <recommendedName>
        <fullName evidence="2">Transcription initiation factor TFIID subunit 2 TPR repeats domain-containing protein</fullName>
    </recommendedName>
</protein>
<dbReference type="InterPro" id="IPR057991">
    <property type="entry name" value="TPR_TAF2_C"/>
</dbReference>
<dbReference type="GO" id="GO:0000976">
    <property type="term" value="F:transcription cis-regulatory region binding"/>
    <property type="evidence" value="ECO:0007669"/>
    <property type="project" value="TreeGrafter"/>
</dbReference>
<dbReference type="AlphaFoldDB" id="A0A653CWJ1"/>
<keyword evidence="4" id="KW-1185">Reference proteome</keyword>
<gene>
    <name evidence="3" type="ORF">CALMAC_LOCUS12445</name>
</gene>
<feature type="non-terminal residue" evidence="3">
    <location>
        <position position="1"/>
    </location>
</feature>
<accession>A0A653CWJ1</accession>
<dbReference type="OrthoDB" id="7283040at2759"/>
<evidence type="ECO:0000256" key="1">
    <source>
        <dbReference type="SAM" id="MobiDB-lite"/>
    </source>
</evidence>
<feature type="domain" description="Transcription initiation factor TFIID subunit 2 TPR repeats" evidence="2">
    <location>
        <begin position="1"/>
        <end position="150"/>
    </location>
</feature>
<dbReference type="GO" id="GO:0003682">
    <property type="term" value="F:chromatin binding"/>
    <property type="evidence" value="ECO:0007669"/>
    <property type="project" value="TreeGrafter"/>
</dbReference>
<name>A0A653CWJ1_CALMS</name>
<dbReference type="PANTHER" id="PTHR15137:SF9">
    <property type="entry name" value="TRANSCRIPTION INITIATION FACTOR TFIID SUBUNIT 2"/>
    <property type="match status" value="1"/>
</dbReference>
<feature type="region of interest" description="Disordered" evidence="1">
    <location>
        <begin position="263"/>
        <end position="356"/>
    </location>
</feature>
<dbReference type="Pfam" id="PF25577">
    <property type="entry name" value="TPR_TAF2_C"/>
    <property type="match status" value="1"/>
</dbReference>
<dbReference type="GO" id="GO:0016251">
    <property type="term" value="F:RNA polymerase II general transcription initiation factor activity"/>
    <property type="evidence" value="ECO:0007669"/>
    <property type="project" value="TreeGrafter"/>
</dbReference>
<evidence type="ECO:0000259" key="2">
    <source>
        <dbReference type="Pfam" id="PF25577"/>
    </source>
</evidence>
<feature type="compositionally biased region" description="Basic residues" evidence="1">
    <location>
        <begin position="296"/>
        <end position="317"/>
    </location>
</feature>
<feature type="compositionally biased region" description="Basic and acidic residues" evidence="1">
    <location>
        <begin position="318"/>
        <end position="335"/>
    </location>
</feature>
<dbReference type="Proteomes" id="UP000410492">
    <property type="component" value="Unassembled WGS sequence"/>
</dbReference>
<proteinExistence type="predicted"/>
<reference evidence="3 4" key="1">
    <citation type="submission" date="2019-01" db="EMBL/GenBank/DDBJ databases">
        <authorList>
            <person name="Sayadi A."/>
        </authorList>
    </citation>
    <scope>NUCLEOTIDE SEQUENCE [LARGE SCALE GENOMIC DNA]</scope>
</reference>
<feature type="region of interest" description="Disordered" evidence="1">
    <location>
        <begin position="156"/>
        <end position="186"/>
    </location>
</feature>
<dbReference type="PANTHER" id="PTHR15137">
    <property type="entry name" value="TRANSCRIPTION INITIATION FACTOR TFIID"/>
    <property type="match status" value="1"/>
</dbReference>
<feature type="compositionally biased region" description="Low complexity" evidence="1">
    <location>
        <begin position="168"/>
        <end position="179"/>
    </location>
</feature>
<sequence>SVACLRAIRKLQKFGHLPSRPTLFKSYAQYGHFIDVRIAALECLVDFVRSDGKWEDLSHVLDILENDPDPGLKHKLASLLISNPPFKRAHRGRCDVPELVERIWGNINGMLSHDSRLRCDFVDLYYTLYGNKRPFCIPLAELSGIMNLTKFDPSTKKVPKLASTTNKQHQQQQLQQQQQSPALVSTTNTGNIVEIKKEQPELLRTTPPKETSAVPPPIILDTVECVNDVEIVASEIKSEVKEEVMDIEVGSPTVKQEYFSDNSVSLPGLGQVGPVGFEPGMFKNEDDRQKTASPGKVKKKKKDKKKHKHKHHKHKHSKDKEKKEKDPTKVKKEDTLSSMSSTPSPNTMSLGGAETI</sequence>
<feature type="compositionally biased region" description="Low complexity" evidence="1">
    <location>
        <begin position="336"/>
        <end position="350"/>
    </location>
</feature>
<organism evidence="3 4">
    <name type="scientific">Callosobruchus maculatus</name>
    <name type="common">Southern cowpea weevil</name>
    <name type="synonym">Pulse bruchid</name>
    <dbReference type="NCBI Taxonomy" id="64391"/>
    <lineage>
        <taxon>Eukaryota</taxon>
        <taxon>Metazoa</taxon>
        <taxon>Ecdysozoa</taxon>
        <taxon>Arthropoda</taxon>
        <taxon>Hexapoda</taxon>
        <taxon>Insecta</taxon>
        <taxon>Pterygota</taxon>
        <taxon>Neoptera</taxon>
        <taxon>Endopterygota</taxon>
        <taxon>Coleoptera</taxon>
        <taxon>Polyphaga</taxon>
        <taxon>Cucujiformia</taxon>
        <taxon>Chrysomeloidea</taxon>
        <taxon>Chrysomelidae</taxon>
        <taxon>Bruchinae</taxon>
        <taxon>Bruchini</taxon>
        <taxon>Callosobruchus</taxon>
    </lineage>
</organism>